<feature type="non-terminal residue" evidence="2">
    <location>
        <position position="180"/>
    </location>
</feature>
<proteinExistence type="predicted"/>
<dbReference type="Proteomes" id="UP001497623">
    <property type="component" value="Unassembled WGS sequence"/>
</dbReference>
<feature type="region of interest" description="Disordered" evidence="1">
    <location>
        <begin position="153"/>
        <end position="180"/>
    </location>
</feature>
<gene>
    <name evidence="2" type="ORF">MNOR_LOCUS4510</name>
</gene>
<organism evidence="2 3">
    <name type="scientific">Meganyctiphanes norvegica</name>
    <name type="common">Northern krill</name>
    <name type="synonym">Thysanopoda norvegica</name>
    <dbReference type="NCBI Taxonomy" id="48144"/>
    <lineage>
        <taxon>Eukaryota</taxon>
        <taxon>Metazoa</taxon>
        <taxon>Ecdysozoa</taxon>
        <taxon>Arthropoda</taxon>
        <taxon>Crustacea</taxon>
        <taxon>Multicrustacea</taxon>
        <taxon>Malacostraca</taxon>
        <taxon>Eumalacostraca</taxon>
        <taxon>Eucarida</taxon>
        <taxon>Euphausiacea</taxon>
        <taxon>Euphausiidae</taxon>
        <taxon>Meganyctiphanes</taxon>
    </lineage>
</organism>
<keyword evidence="3" id="KW-1185">Reference proteome</keyword>
<evidence type="ECO:0000256" key="1">
    <source>
        <dbReference type="SAM" id="MobiDB-lite"/>
    </source>
</evidence>
<feature type="region of interest" description="Disordered" evidence="1">
    <location>
        <begin position="70"/>
        <end position="97"/>
    </location>
</feature>
<dbReference type="AlphaFoldDB" id="A0AAV2PWY1"/>
<evidence type="ECO:0000313" key="2">
    <source>
        <dbReference type="EMBL" id="CAL4065052.1"/>
    </source>
</evidence>
<protein>
    <submittedName>
        <fullName evidence="2">Uncharacterized protein</fullName>
    </submittedName>
</protein>
<reference evidence="2 3" key="1">
    <citation type="submission" date="2024-05" db="EMBL/GenBank/DDBJ databases">
        <authorList>
            <person name="Wallberg A."/>
        </authorList>
    </citation>
    <scope>NUCLEOTIDE SEQUENCE [LARGE SCALE GENOMIC DNA]</scope>
</reference>
<feature type="compositionally biased region" description="Basic and acidic residues" evidence="1">
    <location>
        <begin position="168"/>
        <end position="180"/>
    </location>
</feature>
<accession>A0AAV2PWY1</accession>
<dbReference type="EMBL" id="CAXKWB010001656">
    <property type="protein sequence ID" value="CAL4065052.1"/>
    <property type="molecule type" value="Genomic_DNA"/>
</dbReference>
<evidence type="ECO:0000313" key="3">
    <source>
        <dbReference type="Proteomes" id="UP001497623"/>
    </source>
</evidence>
<name>A0AAV2PWY1_MEGNR</name>
<sequence length="180" mass="19353">MEIVLQGCPYTNMLNNNSPRRSTSSCATSPIKEYMMSTKKQSPNKPISKSLSKATGMSFIIAAEEMITDSVDKPIPPPSKIRSKSPAKATSKSLSRASGMTALNKINNMSYDSLDSNAFKVHKAYHAGISPSPSFSCPKSRSLSPEPIYLSVSETKSKTSDSGIGHPSEIKKSSIDSNKS</sequence>
<comment type="caution">
    <text evidence="2">The sequence shown here is derived from an EMBL/GenBank/DDBJ whole genome shotgun (WGS) entry which is preliminary data.</text>
</comment>